<sequence length="195" mass="20167">MYAMAAGLGTGLSLIVVIGSQNALVLRQGVLRDRVPLVVAICAVSDVLLIALGVGGLGGLFTSWPPLLEVVRWFGAAFLLAYGALALRRALRPGGGLTAAPVAASALVATCLALTWLNPHVYLDTVLLLGTASTAWGDLRWWFGVGAMVASVLWFCVLGFGAGRLAGVFARPSAWRVLDGVVAVVVTAAGISLIW</sequence>
<evidence type="ECO:0000256" key="5">
    <source>
        <dbReference type="ARBA" id="ARBA00023136"/>
    </source>
</evidence>
<dbReference type="InterPro" id="IPR001123">
    <property type="entry name" value="LeuE-type"/>
</dbReference>
<evidence type="ECO:0000256" key="6">
    <source>
        <dbReference type="SAM" id="Phobius"/>
    </source>
</evidence>
<dbReference type="GO" id="GO:0005886">
    <property type="term" value="C:plasma membrane"/>
    <property type="evidence" value="ECO:0007669"/>
    <property type="project" value="UniProtKB-SubCell"/>
</dbReference>
<name>A0A290ZH79_9PSEU</name>
<evidence type="ECO:0000256" key="2">
    <source>
        <dbReference type="ARBA" id="ARBA00022475"/>
    </source>
</evidence>
<dbReference type="PANTHER" id="PTHR30086:SF20">
    <property type="entry name" value="ARGININE EXPORTER PROTEIN ARGO-RELATED"/>
    <property type="match status" value="1"/>
</dbReference>
<keyword evidence="2" id="KW-1003">Cell membrane</keyword>
<feature type="transmembrane region" description="Helical" evidence="6">
    <location>
        <begin position="6"/>
        <end position="25"/>
    </location>
</feature>
<dbReference type="Proteomes" id="UP000218505">
    <property type="component" value="Chromosome"/>
</dbReference>
<protein>
    <submittedName>
        <fullName evidence="7">Amino acid transporter</fullName>
    </submittedName>
</protein>
<evidence type="ECO:0000313" key="8">
    <source>
        <dbReference type="Proteomes" id="UP000218505"/>
    </source>
</evidence>
<evidence type="ECO:0000256" key="4">
    <source>
        <dbReference type="ARBA" id="ARBA00022989"/>
    </source>
</evidence>
<gene>
    <name evidence="7" type="ORF">CNX65_25235</name>
</gene>
<feature type="transmembrane region" description="Helical" evidence="6">
    <location>
        <begin position="99"/>
        <end position="119"/>
    </location>
</feature>
<keyword evidence="3 6" id="KW-0812">Transmembrane</keyword>
<keyword evidence="8" id="KW-1185">Reference proteome</keyword>
<accession>A0A290ZH79</accession>
<evidence type="ECO:0000313" key="7">
    <source>
        <dbReference type="EMBL" id="ATE58378.1"/>
    </source>
</evidence>
<dbReference type="EMBL" id="CP023445">
    <property type="protein sequence ID" value="ATE58378.1"/>
    <property type="molecule type" value="Genomic_DNA"/>
</dbReference>
<feature type="transmembrane region" description="Helical" evidence="6">
    <location>
        <begin position="139"/>
        <end position="162"/>
    </location>
</feature>
<dbReference type="Pfam" id="PF01810">
    <property type="entry name" value="LysE"/>
    <property type="match status" value="1"/>
</dbReference>
<dbReference type="PANTHER" id="PTHR30086">
    <property type="entry name" value="ARGININE EXPORTER PROTEIN ARGO"/>
    <property type="match status" value="1"/>
</dbReference>
<evidence type="ECO:0000256" key="1">
    <source>
        <dbReference type="ARBA" id="ARBA00004651"/>
    </source>
</evidence>
<organism evidence="7 8">
    <name type="scientific">Actinosynnema pretiosum</name>
    <dbReference type="NCBI Taxonomy" id="42197"/>
    <lineage>
        <taxon>Bacteria</taxon>
        <taxon>Bacillati</taxon>
        <taxon>Actinomycetota</taxon>
        <taxon>Actinomycetes</taxon>
        <taxon>Pseudonocardiales</taxon>
        <taxon>Pseudonocardiaceae</taxon>
        <taxon>Actinosynnema</taxon>
    </lineage>
</organism>
<dbReference type="AlphaFoldDB" id="A0A290ZH79"/>
<dbReference type="GO" id="GO:0015171">
    <property type="term" value="F:amino acid transmembrane transporter activity"/>
    <property type="evidence" value="ECO:0007669"/>
    <property type="project" value="TreeGrafter"/>
</dbReference>
<feature type="transmembrane region" description="Helical" evidence="6">
    <location>
        <begin position="37"/>
        <end position="64"/>
    </location>
</feature>
<reference evidence="7" key="1">
    <citation type="submission" date="2017-09" db="EMBL/GenBank/DDBJ databases">
        <title>Complete Genome Sequence of ansamitocin-producing Bacterium Actinosynnema pretiosum X47.</title>
        <authorList>
            <person name="Cao G."/>
            <person name="Zong G."/>
            <person name="Zhong C."/>
            <person name="Fu J."/>
        </authorList>
    </citation>
    <scope>NUCLEOTIDE SEQUENCE [LARGE SCALE GENOMIC DNA]</scope>
    <source>
        <strain evidence="7">X47</strain>
    </source>
</reference>
<feature type="transmembrane region" description="Helical" evidence="6">
    <location>
        <begin position="70"/>
        <end position="87"/>
    </location>
</feature>
<evidence type="ECO:0000256" key="3">
    <source>
        <dbReference type="ARBA" id="ARBA00022692"/>
    </source>
</evidence>
<proteinExistence type="predicted"/>
<dbReference type="RefSeq" id="WP_096497991.1">
    <property type="nucleotide sequence ID" value="NZ_CP023445.1"/>
</dbReference>
<feature type="transmembrane region" description="Helical" evidence="6">
    <location>
        <begin position="174"/>
        <end position="194"/>
    </location>
</feature>
<keyword evidence="4 6" id="KW-1133">Transmembrane helix</keyword>
<comment type="subcellular location">
    <subcellularLocation>
        <location evidence="1">Cell membrane</location>
        <topology evidence="1">Multi-pass membrane protein</topology>
    </subcellularLocation>
</comment>
<keyword evidence="5 6" id="KW-0472">Membrane</keyword>
<dbReference type="KEGG" id="apre:CNX65_25235"/>